<evidence type="ECO:0000259" key="8">
    <source>
        <dbReference type="Pfam" id="PF01593"/>
    </source>
</evidence>
<evidence type="ECO:0000313" key="11">
    <source>
        <dbReference type="EMBL" id="GLD30687.1"/>
    </source>
</evidence>
<dbReference type="Pfam" id="PF01593">
    <property type="entry name" value="Amino_oxidase"/>
    <property type="match status" value="1"/>
</dbReference>
<name>A0A9P3Q6Q3_9MYCO</name>
<evidence type="ECO:0000313" key="10">
    <source>
        <dbReference type="EMBL" id="GLB82375.1"/>
    </source>
</evidence>
<dbReference type="Proteomes" id="UP001064782">
    <property type="component" value="Unassembled WGS sequence"/>
</dbReference>
<evidence type="ECO:0000256" key="6">
    <source>
        <dbReference type="ARBA" id="ARBA00023002"/>
    </source>
</evidence>
<comment type="caution">
    <text evidence="11">The sequence shown here is derived from an EMBL/GenBank/DDBJ whole genome shotgun (WGS) entry which is preliminary data.</text>
</comment>
<proteinExistence type="predicted"/>
<keyword evidence="6" id="KW-0560">Oxidoreductase</keyword>
<dbReference type="Gene3D" id="3.40.50.720">
    <property type="entry name" value="NAD(P)-binding Rossmann-like Domain"/>
    <property type="match status" value="1"/>
</dbReference>
<keyword evidence="3" id="KW-0285">Flavoprotein</keyword>
<evidence type="ECO:0000259" key="9">
    <source>
        <dbReference type="Pfam" id="PF07992"/>
    </source>
</evidence>
<accession>A0A9P3Q6Q3</accession>
<dbReference type="PRINTS" id="PR00419">
    <property type="entry name" value="ADXRDTASE"/>
</dbReference>
<dbReference type="Pfam" id="PF07992">
    <property type="entry name" value="Pyr_redox_2"/>
    <property type="match status" value="1"/>
</dbReference>
<sequence>MVETSTLRVAVVGAGPAGTYAARHLLGAGDGTYADGRVALLTDRAIEVDMFERLPTPYGLIRGGVAPDHPEKKLMGQLFESLTRRPEFRYFGNVEVGRDVSAGELSDWYDAVIYAVGASDDPVLDIPGADLTGCVSARQFVGWYNGHPDHADLAVDLSAERAIVIGNGNVALDVARILAHDPEILRRTDIADHALKALERSRIREVVVVGRRSHLHAAFGCAELEELGQLEGIGIAVDAAELALAGSPPGLARRKHDALVSYASNPSAGGGRRIALRFLTTPIAIEGSEKVQGLRWARTGLVDTASGTRNLDLAGVSDVIPAGLVIRSIGYRGSPVPGLPFDEVRGVLAHLDGRIRGCPGSYATGWIKRGPTGVIGTNKKCARDTVRALLDDAAAGLLPTQRSLDRATLDARVRERASAVVDLHGWRAIDLDERRAGHLENRPRRKHTRIPDLVSAARAGHPVGPQRYEIIVIGSGLGGLVSAACLAASGKSVLVLEQHEILGGCSQVFRRKGKWEFDCGVHYVGGCVPGSDSLIPTVLRGLGVEDRIEWSRLDDDGMDTVVLPEHTFRVPTNWDGFADNLAQTFPADATGLRNCVAELRLIGEGADRINDVPHSVRVVLPLARRPRELAVIVRALEQPIGRMFDRHRLSPKARTALLSLIHLHNTPPSRTPALLVAALLRHYFKAGAYFPTQGGQVLAANLAEVILSHGGTIRTKARVRSIDIQAGRVTGVTLTDGEAIGTDIVISNADAHRTFLDLVGPEHLRRRTVDRIRAFRRPHSIFSTYIAADIDIAATRPATNYILHGRYDVQTTYDMLDHGQWDPRGWLAISSPTLKTQGRKHFGIPGHSSIEAFTAVPAEYEFWGGGDPMAGPSYKGSPTYIQRKAEIEASVMDRVLDTLPELTGHIVWQESATPLSHERFTLSRMPYGPENAKDQIGPGRRLSVRTEIDGLFLAGVSTVYLYGIAFTMRGGVGTASHVLGRDLLKAFWAGEVISDRASLPEHGPGWDPFDVCRGHVRKGARGEQQFAATITAG</sequence>
<evidence type="ECO:0000256" key="5">
    <source>
        <dbReference type="ARBA" id="ARBA00022857"/>
    </source>
</evidence>
<dbReference type="Proteomes" id="UP001165663">
    <property type="component" value="Unassembled WGS sequence"/>
</dbReference>
<comment type="catalytic activity">
    <reaction evidence="7">
        <text>2 reduced [2Fe-2S]-[ferredoxin] + NADP(+) + H(+) = 2 oxidized [2Fe-2S]-[ferredoxin] + NADPH</text>
        <dbReference type="Rhea" id="RHEA:20125"/>
        <dbReference type="Rhea" id="RHEA-COMP:10000"/>
        <dbReference type="Rhea" id="RHEA-COMP:10001"/>
        <dbReference type="ChEBI" id="CHEBI:15378"/>
        <dbReference type="ChEBI" id="CHEBI:33737"/>
        <dbReference type="ChEBI" id="CHEBI:33738"/>
        <dbReference type="ChEBI" id="CHEBI:57783"/>
        <dbReference type="ChEBI" id="CHEBI:58349"/>
        <dbReference type="EC" id="1.18.1.2"/>
    </reaction>
</comment>
<gene>
    <name evidence="11" type="ORF">Mkiyose1413_25700</name>
    <name evidence="10" type="ORF">SRL2020028_16310</name>
</gene>
<reference evidence="11" key="1">
    <citation type="submission" date="2022-08" db="EMBL/GenBank/DDBJ databases">
        <title>Mycobacterium kiyosense sp. nov., scotochromogenic slow-glowing species isolated from respiratory specimens.</title>
        <authorList>
            <person name="Fukano H."/>
            <person name="Kazumi Y."/>
            <person name="Sakagami N."/>
            <person name="Ato M."/>
            <person name="Mitarai S."/>
            <person name="Hoshino Y."/>
        </authorList>
    </citation>
    <scope>NUCLEOTIDE SEQUENCE</scope>
    <source>
        <strain evidence="11">1413</strain>
        <strain evidence="10">SRL2020-028</strain>
    </source>
</reference>
<dbReference type="InterPro" id="IPR055275">
    <property type="entry name" value="Ferredox_Rdtase"/>
</dbReference>
<organism evidence="11 12">
    <name type="scientific">Mycobacterium kiyosense</name>
    <dbReference type="NCBI Taxonomy" id="2871094"/>
    <lineage>
        <taxon>Bacteria</taxon>
        <taxon>Bacillati</taxon>
        <taxon>Actinomycetota</taxon>
        <taxon>Actinomycetes</taxon>
        <taxon>Mycobacteriales</taxon>
        <taxon>Mycobacteriaceae</taxon>
        <taxon>Mycobacterium</taxon>
    </lineage>
</organism>
<protein>
    <recommendedName>
        <fullName evidence="2">ferredoxin--NADP(+) reductase</fullName>
        <ecNumber evidence="2">1.18.1.2</ecNumber>
    </recommendedName>
</protein>
<dbReference type="RefSeq" id="WP_264894093.1">
    <property type="nucleotide sequence ID" value="NZ_BRXE01000011.1"/>
</dbReference>
<feature type="domain" description="Amine oxidase" evidence="8">
    <location>
        <begin position="477"/>
        <end position="753"/>
    </location>
</feature>
<dbReference type="InterPro" id="IPR036188">
    <property type="entry name" value="FAD/NAD-bd_sf"/>
</dbReference>
<keyword evidence="12" id="KW-1185">Reference proteome</keyword>
<evidence type="ECO:0000256" key="7">
    <source>
        <dbReference type="ARBA" id="ARBA00047776"/>
    </source>
</evidence>
<dbReference type="PANTHER" id="PTHR48467:SF1">
    <property type="entry name" value="GLUTAMATE SYNTHASE 1 [NADH], CHLOROPLASTIC-LIKE"/>
    <property type="match status" value="1"/>
</dbReference>
<dbReference type="InterPro" id="IPR002937">
    <property type="entry name" value="Amino_oxidase"/>
</dbReference>
<keyword evidence="4" id="KW-0274">FAD</keyword>
<evidence type="ECO:0000256" key="1">
    <source>
        <dbReference type="ARBA" id="ARBA00001974"/>
    </source>
</evidence>
<evidence type="ECO:0000256" key="3">
    <source>
        <dbReference type="ARBA" id="ARBA00022630"/>
    </source>
</evidence>
<dbReference type="EC" id="1.18.1.2" evidence="2"/>
<comment type="cofactor">
    <cofactor evidence="1">
        <name>FAD</name>
        <dbReference type="ChEBI" id="CHEBI:57692"/>
    </cofactor>
</comment>
<dbReference type="Gene3D" id="3.50.50.60">
    <property type="entry name" value="FAD/NAD(P)-binding domain"/>
    <property type="match status" value="3"/>
</dbReference>
<dbReference type="SUPFAM" id="SSF51905">
    <property type="entry name" value="FAD/NAD(P)-binding domain"/>
    <property type="match status" value="1"/>
</dbReference>
<dbReference type="PANTHER" id="PTHR48467">
    <property type="entry name" value="GLUTAMATE SYNTHASE 1 [NADH], CHLOROPLASTIC-LIKE"/>
    <property type="match status" value="1"/>
</dbReference>
<dbReference type="EMBL" id="BRXE01000011">
    <property type="protein sequence ID" value="GLB82375.1"/>
    <property type="molecule type" value="Genomic_DNA"/>
</dbReference>
<evidence type="ECO:0000256" key="2">
    <source>
        <dbReference type="ARBA" id="ARBA00013223"/>
    </source>
</evidence>
<evidence type="ECO:0000256" key="4">
    <source>
        <dbReference type="ARBA" id="ARBA00022827"/>
    </source>
</evidence>
<dbReference type="GO" id="GO:0004324">
    <property type="term" value="F:ferredoxin-NADP+ reductase activity"/>
    <property type="evidence" value="ECO:0007669"/>
    <property type="project" value="UniProtKB-EC"/>
</dbReference>
<feature type="domain" description="FAD/NAD(P)-binding" evidence="9">
    <location>
        <begin position="8"/>
        <end position="215"/>
    </location>
</feature>
<dbReference type="SUPFAM" id="SSF51971">
    <property type="entry name" value="Nucleotide-binding domain"/>
    <property type="match status" value="2"/>
</dbReference>
<dbReference type="AlphaFoldDB" id="A0A9P3Q6Q3"/>
<dbReference type="EMBL" id="BRZI01000016">
    <property type="protein sequence ID" value="GLD30687.1"/>
    <property type="molecule type" value="Genomic_DNA"/>
</dbReference>
<evidence type="ECO:0000313" key="12">
    <source>
        <dbReference type="Proteomes" id="UP001064782"/>
    </source>
</evidence>
<dbReference type="InterPro" id="IPR023753">
    <property type="entry name" value="FAD/NAD-binding_dom"/>
</dbReference>
<keyword evidence="5" id="KW-0521">NADP</keyword>